<keyword evidence="1" id="KW-0326">Glycosidase</keyword>
<dbReference type="GO" id="GO:0016798">
    <property type="term" value="F:hydrolase activity, acting on glycosyl bonds"/>
    <property type="evidence" value="ECO:0007669"/>
    <property type="project" value="UniProtKB-KW"/>
</dbReference>
<reference evidence="4 5" key="1">
    <citation type="submission" date="2021-10" db="EMBL/GenBank/DDBJ databases">
        <title>Anaerobic single-cell dispensing facilitates the cultivation of human gut bacteria.</title>
        <authorList>
            <person name="Afrizal A."/>
        </authorList>
    </citation>
    <scope>NUCLEOTIDE SEQUENCE [LARGE SCALE GENOMIC DNA]</scope>
    <source>
        <strain evidence="4 5">CLA-AA-H232</strain>
    </source>
</reference>
<keyword evidence="5" id="KW-1185">Reference proteome</keyword>
<dbReference type="Gene3D" id="3.30.457.10">
    <property type="entry name" value="Copper amine oxidase-like, N-terminal domain"/>
    <property type="match status" value="1"/>
</dbReference>
<dbReference type="AlphaFoldDB" id="A0AAE3DZB0"/>
<dbReference type="InterPro" id="IPR034641">
    <property type="entry name" value="RGL11"/>
</dbReference>
<comment type="caution">
    <text evidence="4">The sequence shown here is derived from an EMBL/GenBank/DDBJ whole genome shotgun (WGS) entry which is preliminary data.</text>
</comment>
<accession>A0AAE3DZB0</accession>
<dbReference type="InterPro" id="IPR012854">
    <property type="entry name" value="Cu_amine_oxidase-like_N"/>
</dbReference>
<gene>
    <name evidence="4" type="ORF">LKE05_08480</name>
</gene>
<evidence type="ECO:0000259" key="3">
    <source>
        <dbReference type="PROSITE" id="PS50022"/>
    </source>
</evidence>
<dbReference type="PROSITE" id="PS50022">
    <property type="entry name" value="FA58C_3"/>
    <property type="match status" value="1"/>
</dbReference>
<dbReference type="InterPro" id="IPR041624">
    <property type="entry name" value="RGI_lyase"/>
</dbReference>
<dbReference type="Pfam" id="PF18370">
    <property type="entry name" value="RGI_lyase"/>
    <property type="match status" value="1"/>
</dbReference>
<dbReference type="SUPFAM" id="SSF49785">
    <property type="entry name" value="Galactose-binding domain-like"/>
    <property type="match status" value="1"/>
</dbReference>
<name>A0AAE3DZB0_9FIRM</name>
<dbReference type="SUPFAM" id="SSF69318">
    <property type="entry name" value="Integrin alpha N-terminal domain"/>
    <property type="match status" value="1"/>
</dbReference>
<dbReference type="Gene3D" id="2.60.120.260">
    <property type="entry name" value="Galactose-binding domain-like"/>
    <property type="match status" value="1"/>
</dbReference>
<dbReference type="PANTHER" id="PTHR43118:SF1">
    <property type="entry name" value="RHAMNOGALACTURONAN LYASE (EUROFUNG)"/>
    <property type="match status" value="1"/>
</dbReference>
<keyword evidence="2" id="KW-0732">Signal</keyword>
<proteinExistence type="predicted"/>
<organism evidence="4 5">
    <name type="scientific">Hominilimicola fabiformis</name>
    <dbReference type="NCBI Taxonomy" id="2885356"/>
    <lineage>
        <taxon>Bacteria</taxon>
        <taxon>Bacillati</taxon>
        <taxon>Bacillota</taxon>
        <taxon>Clostridia</taxon>
        <taxon>Eubacteriales</taxon>
        <taxon>Oscillospiraceae</taxon>
        <taxon>Hominilimicola</taxon>
    </lineage>
</organism>
<dbReference type="Pfam" id="PF21348">
    <property type="entry name" value="RGL11_C"/>
    <property type="match status" value="1"/>
</dbReference>
<dbReference type="Pfam" id="PF07833">
    <property type="entry name" value="Cu_amine_oxidN1"/>
    <property type="match status" value="1"/>
</dbReference>
<dbReference type="EMBL" id="JAJEQM010000010">
    <property type="protein sequence ID" value="MCC2210824.1"/>
    <property type="molecule type" value="Genomic_DNA"/>
</dbReference>
<dbReference type="CDD" id="cd10318">
    <property type="entry name" value="RGL11"/>
    <property type="match status" value="1"/>
</dbReference>
<dbReference type="RefSeq" id="WP_308456538.1">
    <property type="nucleotide sequence ID" value="NZ_JAJEQM010000010.1"/>
</dbReference>
<feature type="chain" id="PRO_5042070657" evidence="2">
    <location>
        <begin position="26"/>
        <end position="982"/>
    </location>
</feature>
<dbReference type="InterPro" id="IPR049366">
    <property type="entry name" value="RGL11_C"/>
</dbReference>
<dbReference type="Pfam" id="PF00754">
    <property type="entry name" value="F5_F8_type_C"/>
    <property type="match status" value="1"/>
</dbReference>
<feature type="domain" description="F5/8 type C" evidence="3">
    <location>
        <begin position="835"/>
        <end position="980"/>
    </location>
</feature>
<sequence length="982" mass="108564">MNKKKIISAMLTVAMLASSAVSALAAEVGESLKVGDYTESAAETQKLIDSRPDIQRPMENLNRGAVAVRMDGYTYISWRWLGTESADTRYNIYRSLTEMSSYGQKINNEPLNATNFTDLFIASDDTQYFIVPVVNGEEQWDKVGAVQLWDNNYMDIPIQKPENNKVNGEEYSYTPGDASVGDLDGDGEYEIVLKWDPSNAKDAAQAGFTGECILDAYKLDGTRLWRINMGPNIRAGAHDTQFMVYDYDCDGKAEVACRTADGTIAGDGSVIGDANKNYAVVSNGKNLTGPLYLTVFKGEDGSVIDTVDYDPQITGKTASGQKWDISSWGDTFGNRSERYLAAVAYLDGTRPSMVFARGYYTGPEGETGGRTVIATYDLVDGKLVKKWRFDTMDYNNKYIGQGNHSMSAADVDYDGCDELIYGALAIDNDGKPMYSTGLGHGDAQHVSDLDTSRPGLEVYSCHEETQAKYSFEMRDARTGEILVGGEQMGSDNGRGTSDDIDPRYPGCEGWSAAGILTAADGTVISTKYTMPANFLCYWDGDLGREVQDNIYISKWNPEKEKVETIFTASGCTSVNGTKANPSLTADLFGDWREEVMYPLKDGSALRIYTTTTPTSYKIPTLMHDIQYRMHVAYQNDCYNQPTHLSYYLGFDTENVPVPQIYTVGNNEKNPDLAKKSWNINDLYSGEKVELVLDTPTALTNGVPKRVDNDSTDVVPYLDENERTLVPLRFISESFGADVEWVADTQEIKINGDAVTMKIGSNDYTVNNETKTMDTAPILNNDRTMVPLRAIGEALGKIVYYNDKYICISDIDLNMSDDFAMSRKSTITSAKVPDKIEVVAINGTGQKYYPNQLDVFAVEASDNDGNVEAGAVDLDINTRWSSYGKSTLTLDLGEEKDVSGVAIAMWKGSERIYPFTIEYSVDGKTWETALPKTQNTGESSEFEKYMFHETVKARYIRYNGDGATDPDKNYCHISEIAVLGAEE</sequence>
<dbReference type="SUPFAM" id="SSF55383">
    <property type="entry name" value="Copper amine oxidase, domain N"/>
    <property type="match status" value="1"/>
</dbReference>
<evidence type="ECO:0000256" key="1">
    <source>
        <dbReference type="ARBA" id="ARBA00023295"/>
    </source>
</evidence>
<feature type="signal peptide" evidence="2">
    <location>
        <begin position="1"/>
        <end position="25"/>
    </location>
</feature>
<evidence type="ECO:0000313" key="4">
    <source>
        <dbReference type="EMBL" id="MCC2210824.1"/>
    </source>
</evidence>
<dbReference type="InterPro" id="IPR028994">
    <property type="entry name" value="Integrin_alpha_N"/>
</dbReference>
<evidence type="ECO:0000313" key="5">
    <source>
        <dbReference type="Proteomes" id="UP001198242"/>
    </source>
</evidence>
<keyword evidence="1" id="KW-0378">Hydrolase</keyword>
<dbReference type="Proteomes" id="UP001198242">
    <property type="component" value="Unassembled WGS sequence"/>
</dbReference>
<protein>
    <submittedName>
        <fullName evidence="4">Discoidin domain-containing protein</fullName>
    </submittedName>
</protein>
<evidence type="ECO:0000256" key="2">
    <source>
        <dbReference type="SAM" id="SignalP"/>
    </source>
</evidence>
<dbReference type="Gene3D" id="2.60.40.10">
    <property type="entry name" value="Immunoglobulins"/>
    <property type="match status" value="1"/>
</dbReference>
<dbReference type="InterPro" id="IPR013783">
    <property type="entry name" value="Ig-like_fold"/>
</dbReference>
<dbReference type="InterPro" id="IPR036582">
    <property type="entry name" value="Mao_N_sf"/>
</dbReference>
<dbReference type="InterPro" id="IPR000421">
    <property type="entry name" value="FA58C"/>
</dbReference>
<dbReference type="InterPro" id="IPR008979">
    <property type="entry name" value="Galactose-bd-like_sf"/>
</dbReference>
<dbReference type="PANTHER" id="PTHR43118">
    <property type="entry name" value="RHAMNOGALACTURONAN LYASE (EUROFUNG)"/>
    <property type="match status" value="1"/>
</dbReference>